<dbReference type="PANTHER" id="PTHR33495">
    <property type="entry name" value="ANTI-SIGMA FACTOR ANTAGONIST TM_1081-RELATED-RELATED"/>
    <property type="match status" value="1"/>
</dbReference>
<dbReference type="OrthoDB" id="9793697at2"/>
<dbReference type="PANTHER" id="PTHR33495:SF2">
    <property type="entry name" value="ANTI-SIGMA FACTOR ANTAGONIST TM_1081-RELATED"/>
    <property type="match status" value="1"/>
</dbReference>
<dbReference type="InterPro" id="IPR036513">
    <property type="entry name" value="STAS_dom_sf"/>
</dbReference>
<accession>A0A133XW16</accession>
<evidence type="ECO:0000313" key="5">
    <source>
        <dbReference type="Proteomes" id="UP000070675"/>
    </source>
</evidence>
<comment type="similarity">
    <text evidence="1 2">Belongs to the anti-sigma-factor antagonist family.</text>
</comment>
<dbReference type="RefSeq" id="WP_066304946.1">
    <property type="nucleotide sequence ID" value="NZ_KQ959487.1"/>
</dbReference>
<proteinExistence type="inferred from homology"/>
<evidence type="ECO:0000259" key="3">
    <source>
        <dbReference type="PROSITE" id="PS50801"/>
    </source>
</evidence>
<protein>
    <recommendedName>
        <fullName evidence="2">Anti-sigma factor antagonist</fullName>
    </recommendedName>
</protein>
<dbReference type="SUPFAM" id="SSF52091">
    <property type="entry name" value="SpoIIaa-like"/>
    <property type="match status" value="1"/>
</dbReference>
<dbReference type="PATRIC" id="fig|1393034.3.peg.481"/>
<sequence length="106" mass="11130">MELAVSFTHTADTTTMVVSGEVDVSCADTLRNALTQTLANPDAKTIVVDLAQVSYIDSTGIGVLVGAAHKAADSQRHLTCVNPQKNVARVLTLLGVADELHVVTQD</sequence>
<dbReference type="PROSITE" id="PS50801">
    <property type="entry name" value="STAS"/>
    <property type="match status" value="1"/>
</dbReference>
<dbReference type="NCBIfam" id="TIGR00377">
    <property type="entry name" value="ant_ant_sig"/>
    <property type="match status" value="1"/>
</dbReference>
<comment type="caution">
    <text evidence="4">The sequence shown here is derived from an EMBL/GenBank/DDBJ whole genome shotgun (WGS) entry which is preliminary data.</text>
</comment>
<dbReference type="Gene3D" id="3.30.750.24">
    <property type="entry name" value="STAS domain"/>
    <property type="match status" value="1"/>
</dbReference>
<dbReference type="Pfam" id="PF01740">
    <property type="entry name" value="STAS"/>
    <property type="match status" value="1"/>
</dbReference>
<feature type="domain" description="STAS" evidence="3">
    <location>
        <begin position="3"/>
        <end position="106"/>
    </location>
</feature>
<dbReference type="CDD" id="cd07043">
    <property type="entry name" value="STAS_anti-anti-sigma_factors"/>
    <property type="match status" value="1"/>
</dbReference>
<keyword evidence="5" id="KW-1185">Reference proteome</keyword>
<evidence type="ECO:0000256" key="1">
    <source>
        <dbReference type="ARBA" id="ARBA00009013"/>
    </source>
</evidence>
<dbReference type="GO" id="GO:0043856">
    <property type="term" value="F:anti-sigma factor antagonist activity"/>
    <property type="evidence" value="ECO:0007669"/>
    <property type="project" value="InterPro"/>
</dbReference>
<evidence type="ECO:0000256" key="2">
    <source>
        <dbReference type="RuleBase" id="RU003749"/>
    </source>
</evidence>
<dbReference type="EMBL" id="LSCR01000006">
    <property type="protein sequence ID" value="KXB35135.1"/>
    <property type="molecule type" value="Genomic_DNA"/>
</dbReference>
<dbReference type="InterPro" id="IPR003658">
    <property type="entry name" value="Anti-sigma_ant"/>
</dbReference>
<dbReference type="Proteomes" id="UP000070675">
    <property type="component" value="Unassembled WGS sequence"/>
</dbReference>
<reference evidence="5" key="1">
    <citation type="submission" date="2016-01" db="EMBL/GenBank/DDBJ databases">
        <authorList>
            <person name="Mitreva M."/>
            <person name="Pepin K.H."/>
            <person name="Mihindukulasuriya K.A."/>
            <person name="Fulton R."/>
            <person name="Fronick C."/>
            <person name="O'Laughlin M."/>
            <person name="Miner T."/>
            <person name="Herter B."/>
            <person name="Rosa B.A."/>
            <person name="Cordes M."/>
            <person name="Tomlinson C."/>
            <person name="Wollam A."/>
            <person name="Palsikar V.B."/>
            <person name="Mardis E.R."/>
            <person name="Wilson R.K."/>
        </authorList>
    </citation>
    <scope>NUCLEOTIDE SEQUENCE [LARGE SCALE GENOMIC DNA]</scope>
    <source>
        <strain evidence="5">DNF00019</strain>
    </source>
</reference>
<evidence type="ECO:0000313" key="4">
    <source>
        <dbReference type="EMBL" id="KXB35135.1"/>
    </source>
</evidence>
<dbReference type="STRING" id="1393034.HMPREF3192_00500"/>
<organism evidence="4 5">
    <name type="scientific">Atopobium deltae</name>
    <dbReference type="NCBI Taxonomy" id="1393034"/>
    <lineage>
        <taxon>Bacteria</taxon>
        <taxon>Bacillati</taxon>
        <taxon>Actinomycetota</taxon>
        <taxon>Coriobacteriia</taxon>
        <taxon>Coriobacteriales</taxon>
        <taxon>Atopobiaceae</taxon>
        <taxon>Atopobium</taxon>
    </lineage>
</organism>
<gene>
    <name evidence="4" type="ORF">HMPREF3192_00500</name>
</gene>
<dbReference type="AlphaFoldDB" id="A0A133XW16"/>
<name>A0A133XW16_9ACTN</name>
<dbReference type="InterPro" id="IPR002645">
    <property type="entry name" value="STAS_dom"/>
</dbReference>